<keyword evidence="2" id="KW-1185">Reference proteome</keyword>
<evidence type="ECO:0000313" key="2">
    <source>
        <dbReference type="Proteomes" id="UP000092460"/>
    </source>
</evidence>
<name>A0A1B0AX91_9MUSC</name>
<proteinExistence type="predicted"/>
<protein>
    <submittedName>
        <fullName evidence="1">Uncharacterized protein</fullName>
    </submittedName>
</protein>
<evidence type="ECO:0000313" key="1">
    <source>
        <dbReference type="EnsemblMetazoa" id="GPPI011809-PA"/>
    </source>
</evidence>
<dbReference type="EMBL" id="JXJN01005140">
    <property type="status" value="NOT_ANNOTATED_CDS"/>
    <property type="molecule type" value="Genomic_DNA"/>
</dbReference>
<dbReference type="AlphaFoldDB" id="A0A1B0AX91"/>
<dbReference type="EnsemblMetazoa" id="GPPI011809-RA">
    <property type="protein sequence ID" value="GPPI011809-PA"/>
    <property type="gene ID" value="GPPI011809"/>
</dbReference>
<dbReference type="EMBL" id="JXJN01005141">
    <property type="status" value="NOT_ANNOTATED_CDS"/>
    <property type="molecule type" value="Genomic_DNA"/>
</dbReference>
<sequence>MKTQKEEFQCPSNIANGNYADPVTCRRFYQHNNENYFIYLAKSTVPMKRLRCTNKTTKSSSDNLSQQMMLVHHQYLTLTVIEKNINNFQVIKKKKKCS</sequence>
<dbReference type="EMBL" id="JXJN01005139">
    <property type="status" value="NOT_ANNOTATED_CDS"/>
    <property type="molecule type" value="Genomic_DNA"/>
</dbReference>
<reference evidence="2" key="1">
    <citation type="submission" date="2015-01" db="EMBL/GenBank/DDBJ databases">
        <authorList>
            <person name="Aksoy S."/>
            <person name="Warren W."/>
            <person name="Wilson R.K."/>
        </authorList>
    </citation>
    <scope>NUCLEOTIDE SEQUENCE [LARGE SCALE GENOMIC DNA]</scope>
    <source>
        <strain evidence="2">IAEA</strain>
    </source>
</reference>
<dbReference type="VEuPathDB" id="VectorBase:GPPI011809"/>
<organism evidence="1 2">
    <name type="scientific">Glossina palpalis gambiensis</name>
    <dbReference type="NCBI Taxonomy" id="67801"/>
    <lineage>
        <taxon>Eukaryota</taxon>
        <taxon>Metazoa</taxon>
        <taxon>Ecdysozoa</taxon>
        <taxon>Arthropoda</taxon>
        <taxon>Hexapoda</taxon>
        <taxon>Insecta</taxon>
        <taxon>Pterygota</taxon>
        <taxon>Neoptera</taxon>
        <taxon>Endopterygota</taxon>
        <taxon>Diptera</taxon>
        <taxon>Brachycera</taxon>
        <taxon>Muscomorpha</taxon>
        <taxon>Hippoboscoidea</taxon>
        <taxon>Glossinidae</taxon>
        <taxon>Glossina</taxon>
    </lineage>
</organism>
<dbReference type="Proteomes" id="UP000092460">
    <property type="component" value="Unassembled WGS sequence"/>
</dbReference>
<accession>A0A1B0AX91</accession>
<reference evidence="1" key="2">
    <citation type="submission" date="2020-05" db="UniProtKB">
        <authorList>
            <consortium name="EnsemblMetazoa"/>
        </authorList>
    </citation>
    <scope>IDENTIFICATION</scope>
    <source>
        <strain evidence="1">IAEA</strain>
    </source>
</reference>